<dbReference type="RefSeq" id="XP_045098618.1">
    <property type="nucleotide sequence ID" value="XM_045243237.1"/>
</dbReference>
<reference evidence="2 3" key="1">
    <citation type="journal article" date="2003" name="PLoS Biol.">
        <title>The genome sequence of Caenorhabditis briggsae: a platform for comparative genomics.</title>
        <authorList>
            <person name="Stein L.D."/>
            <person name="Bao Z."/>
            <person name="Blasiar D."/>
            <person name="Blumenthal T."/>
            <person name="Brent M.R."/>
            <person name="Chen N."/>
            <person name="Chinwalla A."/>
            <person name="Clarke L."/>
            <person name="Clee C."/>
            <person name="Coghlan A."/>
            <person name="Coulson A."/>
            <person name="D'Eustachio P."/>
            <person name="Fitch D.H."/>
            <person name="Fulton L.A."/>
            <person name="Fulton R.E."/>
            <person name="Griffiths-Jones S."/>
            <person name="Harris T.W."/>
            <person name="Hillier L.W."/>
            <person name="Kamath R."/>
            <person name="Kuwabara P.E."/>
            <person name="Mardis E.R."/>
            <person name="Marra M.A."/>
            <person name="Miner T.L."/>
            <person name="Minx P."/>
            <person name="Mullikin J.C."/>
            <person name="Plumb R.W."/>
            <person name="Rogers J."/>
            <person name="Schein J.E."/>
            <person name="Sohrmann M."/>
            <person name="Spieth J."/>
            <person name="Stajich J.E."/>
            <person name="Wei C."/>
            <person name="Willey D."/>
            <person name="Wilson R.K."/>
            <person name="Durbin R."/>
            <person name="Waterston R.H."/>
        </authorList>
    </citation>
    <scope>NUCLEOTIDE SEQUENCE [LARGE SCALE GENOMIC DNA]</scope>
    <source>
        <strain evidence="2 3">AF16</strain>
    </source>
</reference>
<dbReference type="EMBL" id="HE600960">
    <property type="protein sequence ID" value="CAR99051.1"/>
    <property type="molecule type" value="Genomic_DNA"/>
</dbReference>
<protein>
    <submittedName>
        <fullName evidence="2">Protein CBG25798</fullName>
    </submittedName>
</protein>
<dbReference type="HOGENOM" id="CLU_2160626_0_0_1"/>
<dbReference type="CTD" id="68917280"/>
<dbReference type="InParanoid" id="B6IGM1"/>
<evidence type="ECO:0000313" key="2">
    <source>
        <dbReference type="EMBL" id="CAR99051.1"/>
    </source>
</evidence>
<gene>
    <name evidence="2" type="ORF">CBG25798</name>
    <name evidence="2" type="ORF">CBG_25798</name>
</gene>
<feature type="region of interest" description="Disordered" evidence="1">
    <location>
        <begin position="23"/>
        <end position="77"/>
    </location>
</feature>
<dbReference type="GeneID" id="68917280"/>
<dbReference type="KEGG" id="cbr:CBG_25798"/>
<evidence type="ECO:0000313" key="3">
    <source>
        <dbReference type="Proteomes" id="UP000008549"/>
    </source>
</evidence>
<proteinExistence type="predicted"/>
<dbReference type="AlphaFoldDB" id="B6IGM1"/>
<sequence>MKEEEGKAAMFVRFSKREFLEEAKKRKKTGQNNQKRGYWKSRRNRENCDDDCAGRLRKSARGDEKTGGWQQEMNENSEWKDEVLEKDEYRDRQLIRLLREERLREGLDRYL</sequence>
<accession>B6IGM1</accession>
<organism evidence="2 3">
    <name type="scientific">Caenorhabditis briggsae</name>
    <dbReference type="NCBI Taxonomy" id="6238"/>
    <lineage>
        <taxon>Eukaryota</taxon>
        <taxon>Metazoa</taxon>
        <taxon>Ecdysozoa</taxon>
        <taxon>Nematoda</taxon>
        <taxon>Chromadorea</taxon>
        <taxon>Rhabditida</taxon>
        <taxon>Rhabditina</taxon>
        <taxon>Rhabditomorpha</taxon>
        <taxon>Rhabditoidea</taxon>
        <taxon>Rhabditidae</taxon>
        <taxon>Peloderinae</taxon>
        <taxon>Caenorhabditis</taxon>
    </lineage>
</organism>
<evidence type="ECO:0000256" key="1">
    <source>
        <dbReference type="SAM" id="MobiDB-lite"/>
    </source>
</evidence>
<keyword evidence="3" id="KW-1185">Reference proteome</keyword>
<dbReference type="Proteomes" id="UP000008549">
    <property type="component" value="Unassembled WGS sequence"/>
</dbReference>
<name>B6IGM1_CAEBR</name>
<reference evidence="2 3" key="2">
    <citation type="journal article" date="2011" name="PLoS Genet.">
        <title>Caenorhabditis briggsae recombinant inbred line genotypes reveal inter-strain incompatibility and the evolution of recombination.</title>
        <authorList>
            <person name="Ross J.A."/>
            <person name="Koboldt D.C."/>
            <person name="Staisch J.E."/>
            <person name="Chamberlin H.M."/>
            <person name="Gupta B.P."/>
            <person name="Miller R.D."/>
            <person name="Baird S.E."/>
            <person name="Haag E.S."/>
        </authorList>
    </citation>
    <scope>NUCLEOTIDE SEQUENCE [LARGE SCALE GENOMIC DNA]</scope>
    <source>
        <strain evidence="2 3">AF16</strain>
    </source>
</reference>